<comment type="caution">
    <text evidence="11">The sequence shown here is derived from an EMBL/GenBank/DDBJ whole genome shotgun (WGS) entry which is preliminary data.</text>
</comment>
<evidence type="ECO:0000256" key="8">
    <source>
        <dbReference type="ARBA" id="ARBA00048141"/>
    </source>
</evidence>
<dbReference type="CDD" id="cd04250">
    <property type="entry name" value="AAK_NAGK-C"/>
    <property type="match status" value="1"/>
</dbReference>
<reference evidence="11 12" key="1">
    <citation type="submission" date="2018-11" db="EMBL/GenBank/DDBJ databases">
        <title>Genomic Encyclopedia of Type Strains, Phase IV (KMG-IV): sequencing the most valuable type-strain genomes for metagenomic binning, comparative biology and taxonomic classification.</title>
        <authorList>
            <person name="Goeker M."/>
        </authorList>
    </citation>
    <scope>NUCLEOTIDE SEQUENCE [LARGE SCALE GENOMIC DNA]</scope>
    <source>
        <strain evidence="11 12">DSM 22027</strain>
    </source>
</reference>
<dbReference type="InterPro" id="IPR037528">
    <property type="entry name" value="ArgB"/>
</dbReference>
<dbReference type="AlphaFoldDB" id="A0A3N1UYA6"/>
<evidence type="ECO:0000256" key="3">
    <source>
        <dbReference type="ARBA" id="ARBA00022605"/>
    </source>
</evidence>
<protein>
    <recommendedName>
        <fullName evidence="9">Acetylglutamate kinase</fullName>
        <ecNumber evidence="9">2.7.2.8</ecNumber>
    </recommendedName>
    <alternativeName>
        <fullName evidence="9">N-acetyl-L-glutamate 5-phosphotransferase</fullName>
    </alternativeName>
    <alternativeName>
        <fullName evidence="9">NAG kinase</fullName>
        <shortName evidence="9">NAGK</shortName>
    </alternativeName>
</protein>
<sequence length="303" mass="32616">MRDAAALLIEALPYIRQYSGKTVVIKYGGHAMKDEALKDSFAQDVVLMKYIGIHPVVVHGGGPQIGRMLDRVGKKSDFREGMRVTDEETMDVVEMVLAGKVNKEIVALINRHGGRAIGLSGKDGMLIEARKMHLFKYLGDDQPPEIIDIGLVGEVERVNVEILEVLEKSHVVPVIAPVGVGKSGETYNINADLVAGKVAAALDAEKLVLMTDVPGVLNAAGDLISSLTVAEAAELIQDEVLKGGMIPKVQCAMDAVQGGVKKVAILDGRIPHAVLLELFTDSGIGTEIVPSRPSRRFKERKRS</sequence>
<dbReference type="PANTHER" id="PTHR23342:SF0">
    <property type="entry name" value="N-ACETYLGLUTAMATE SYNTHASE, MITOCHONDRIAL"/>
    <property type="match status" value="1"/>
</dbReference>
<keyword evidence="7 9" id="KW-0067">ATP-binding</keyword>
<dbReference type="FunFam" id="3.40.1160.10:FF:000004">
    <property type="entry name" value="Acetylglutamate kinase"/>
    <property type="match status" value="1"/>
</dbReference>
<organism evidence="11 12">
    <name type="scientific">Desulfosoma caldarium</name>
    <dbReference type="NCBI Taxonomy" id="610254"/>
    <lineage>
        <taxon>Bacteria</taxon>
        <taxon>Pseudomonadati</taxon>
        <taxon>Thermodesulfobacteriota</taxon>
        <taxon>Syntrophobacteria</taxon>
        <taxon>Syntrophobacterales</taxon>
        <taxon>Syntrophobacteraceae</taxon>
        <taxon>Desulfosoma</taxon>
    </lineage>
</organism>
<dbReference type="GO" id="GO:0005737">
    <property type="term" value="C:cytoplasm"/>
    <property type="evidence" value="ECO:0007669"/>
    <property type="project" value="UniProtKB-SubCell"/>
</dbReference>
<dbReference type="Pfam" id="PF00696">
    <property type="entry name" value="AA_kinase"/>
    <property type="match status" value="1"/>
</dbReference>
<feature type="binding site" evidence="9">
    <location>
        <position position="188"/>
    </location>
    <ligand>
        <name>substrate</name>
    </ligand>
</feature>
<dbReference type="Proteomes" id="UP000276223">
    <property type="component" value="Unassembled WGS sequence"/>
</dbReference>
<evidence type="ECO:0000256" key="4">
    <source>
        <dbReference type="ARBA" id="ARBA00022679"/>
    </source>
</evidence>
<keyword evidence="6 9" id="KW-0418">Kinase</keyword>
<keyword evidence="5 9" id="KW-0547">Nucleotide-binding</keyword>
<comment type="function">
    <text evidence="9">Catalyzes the ATP-dependent phosphorylation of N-acetyl-L-glutamate.</text>
</comment>
<dbReference type="InterPro" id="IPR001048">
    <property type="entry name" value="Asp/Glu/Uridylate_kinase"/>
</dbReference>
<keyword evidence="2 9" id="KW-0055">Arginine biosynthesis</keyword>
<evidence type="ECO:0000256" key="5">
    <source>
        <dbReference type="ARBA" id="ARBA00022741"/>
    </source>
</evidence>
<evidence type="ECO:0000256" key="7">
    <source>
        <dbReference type="ARBA" id="ARBA00022840"/>
    </source>
</evidence>
<gene>
    <name evidence="9" type="primary">argB</name>
    <name evidence="11" type="ORF">EDC27_1968</name>
</gene>
<dbReference type="InterPro" id="IPR001057">
    <property type="entry name" value="Glu/AcGlu_kinase"/>
</dbReference>
<keyword evidence="4 9" id="KW-0808">Transferase</keyword>
<dbReference type="PANTHER" id="PTHR23342">
    <property type="entry name" value="N-ACETYLGLUTAMATE SYNTHASE"/>
    <property type="match status" value="1"/>
</dbReference>
<dbReference type="EC" id="2.7.2.8" evidence="9"/>
<keyword evidence="3 9" id="KW-0028">Amino-acid biosynthesis</keyword>
<feature type="site" description="Transition state stabilizer" evidence="9">
    <location>
        <position position="26"/>
    </location>
</feature>
<accession>A0A3N1UYA6</accession>
<feature type="binding site" evidence="9">
    <location>
        <begin position="61"/>
        <end position="62"/>
    </location>
    <ligand>
        <name>substrate</name>
    </ligand>
</feature>
<feature type="site" description="Transition state stabilizer" evidence="9">
    <location>
        <position position="248"/>
    </location>
</feature>
<comment type="catalytic activity">
    <reaction evidence="8 9">
        <text>N-acetyl-L-glutamate + ATP = N-acetyl-L-glutamyl 5-phosphate + ADP</text>
        <dbReference type="Rhea" id="RHEA:14629"/>
        <dbReference type="ChEBI" id="CHEBI:30616"/>
        <dbReference type="ChEBI" id="CHEBI:44337"/>
        <dbReference type="ChEBI" id="CHEBI:57936"/>
        <dbReference type="ChEBI" id="CHEBI:456216"/>
        <dbReference type="EC" id="2.7.2.8"/>
    </reaction>
</comment>
<dbReference type="Gene3D" id="3.40.1160.10">
    <property type="entry name" value="Acetylglutamate kinase-like"/>
    <property type="match status" value="1"/>
</dbReference>
<dbReference type="PIRSF" id="PIRSF000728">
    <property type="entry name" value="NAGK"/>
    <property type="match status" value="1"/>
</dbReference>
<dbReference type="OrthoDB" id="9803155at2"/>
<comment type="similarity">
    <text evidence="9">Belongs to the acetylglutamate kinase family. ArgB subfamily.</text>
</comment>
<dbReference type="UniPathway" id="UPA00068">
    <property type="reaction ID" value="UER00107"/>
</dbReference>
<evidence type="ECO:0000313" key="11">
    <source>
        <dbReference type="EMBL" id="ROQ92266.1"/>
    </source>
</evidence>
<dbReference type="SUPFAM" id="SSF53633">
    <property type="entry name" value="Carbamate kinase-like"/>
    <property type="match status" value="1"/>
</dbReference>
<name>A0A3N1UYA6_9BACT</name>
<evidence type="ECO:0000313" key="12">
    <source>
        <dbReference type="Proteomes" id="UP000276223"/>
    </source>
</evidence>
<evidence type="ECO:0000259" key="10">
    <source>
        <dbReference type="Pfam" id="PF00696"/>
    </source>
</evidence>
<dbReference type="InterPro" id="IPR041727">
    <property type="entry name" value="NAGK-C"/>
</dbReference>
<evidence type="ECO:0000256" key="6">
    <source>
        <dbReference type="ARBA" id="ARBA00022777"/>
    </source>
</evidence>
<feature type="binding site" evidence="9">
    <location>
        <position position="83"/>
    </location>
    <ligand>
        <name>substrate</name>
    </ligand>
</feature>
<dbReference type="InterPro" id="IPR004662">
    <property type="entry name" value="AcgluKinase_fam"/>
</dbReference>
<dbReference type="EMBL" id="RJVA01000012">
    <property type="protein sequence ID" value="ROQ92266.1"/>
    <property type="molecule type" value="Genomic_DNA"/>
</dbReference>
<dbReference type="GO" id="GO:0003991">
    <property type="term" value="F:acetylglutamate kinase activity"/>
    <property type="evidence" value="ECO:0007669"/>
    <property type="project" value="UniProtKB-UniRule"/>
</dbReference>
<dbReference type="InterPro" id="IPR036393">
    <property type="entry name" value="AceGlu_kinase-like_sf"/>
</dbReference>
<keyword evidence="9" id="KW-0963">Cytoplasm</keyword>
<feature type="domain" description="Aspartate/glutamate/uridylate kinase" evidence="10">
    <location>
        <begin position="21"/>
        <end position="267"/>
    </location>
</feature>
<evidence type="ECO:0000256" key="9">
    <source>
        <dbReference type="HAMAP-Rule" id="MF_00082"/>
    </source>
</evidence>
<dbReference type="GO" id="GO:0042450">
    <property type="term" value="P:L-arginine biosynthetic process via ornithine"/>
    <property type="evidence" value="ECO:0007669"/>
    <property type="project" value="UniProtKB-UniRule"/>
</dbReference>
<evidence type="ECO:0000256" key="2">
    <source>
        <dbReference type="ARBA" id="ARBA00022571"/>
    </source>
</evidence>
<keyword evidence="12" id="KW-1185">Reference proteome</keyword>
<comment type="pathway">
    <text evidence="1 9">Amino-acid biosynthesis; L-arginine biosynthesis; N(2)-acetyl-L-ornithine from L-glutamate: step 2/4.</text>
</comment>
<dbReference type="PRINTS" id="PR00474">
    <property type="entry name" value="GLU5KINASE"/>
</dbReference>
<dbReference type="GO" id="GO:0005524">
    <property type="term" value="F:ATP binding"/>
    <property type="evidence" value="ECO:0007669"/>
    <property type="project" value="UniProtKB-UniRule"/>
</dbReference>
<dbReference type="HAMAP" id="MF_00082">
    <property type="entry name" value="ArgB"/>
    <property type="match status" value="1"/>
</dbReference>
<dbReference type="RefSeq" id="WP_123290430.1">
    <property type="nucleotide sequence ID" value="NZ_RJVA01000012.1"/>
</dbReference>
<evidence type="ECO:0000256" key="1">
    <source>
        <dbReference type="ARBA" id="ARBA00004828"/>
    </source>
</evidence>
<comment type="subcellular location">
    <subcellularLocation>
        <location evidence="9">Cytoplasm</location>
    </subcellularLocation>
</comment>
<proteinExistence type="inferred from homology"/>
<dbReference type="NCBIfam" id="TIGR00761">
    <property type="entry name" value="argB"/>
    <property type="match status" value="1"/>
</dbReference>